<protein>
    <submittedName>
        <fullName evidence="1">Uncharacterized protein</fullName>
    </submittedName>
</protein>
<evidence type="ECO:0000313" key="1">
    <source>
        <dbReference type="EMBL" id="NVN47453.1"/>
    </source>
</evidence>
<accession>A0ABX2P682</accession>
<sequence length="156" mass="15928">MTDAASEAASGQTEATTPASTTYFVAAGPGFYDSRIAAVPENAVLVQADTYASIMTAINNGATLSADANGNPVIKDGTGNVITPASVKADTSYAPVQTLQSKAQDELSAQQTLVMRNYTVFGDATPDAWITYLKALRAIADGSDTTSTALPSAPAS</sequence>
<organism evidence="1 2">
    <name type="scientific">Asaia spathodeae</name>
    <dbReference type="NCBI Taxonomy" id="657016"/>
    <lineage>
        <taxon>Bacteria</taxon>
        <taxon>Pseudomonadati</taxon>
        <taxon>Pseudomonadota</taxon>
        <taxon>Alphaproteobacteria</taxon>
        <taxon>Acetobacterales</taxon>
        <taxon>Acetobacteraceae</taxon>
        <taxon>Asaia</taxon>
    </lineage>
</organism>
<gene>
    <name evidence="1" type="ORF">HW542_11630</name>
</gene>
<dbReference type="Proteomes" id="UP001516351">
    <property type="component" value="Unassembled WGS sequence"/>
</dbReference>
<keyword evidence="2" id="KW-1185">Reference proteome</keyword>
<dbReference type="EMBL" id="JABXXV010000006">
    <property type="protein sequence ID" value="NVN47453.1"/>
    <property type="molecule type" value="Genomic_DNA"/>
</dbReference>
<dbReference type="RefSeq" id="WP_267312007.1">
    <property type="nucleotide sequence ID" value="NZ_JABXXV010000006.1"/>
</dbReference>
<proteinExistence type="predicted"/>
<name>A0ABX2P682_9PROT</name>
<reference evidence="1 2" key="1">
    <citation type="submission" date="2020-06" db="EMBL/GenBank/DDBJ databases">
        <title>Synonyms of Asaia species.</title>
        <authorList>
            <person name="Sombolestani A."/>
        </authorList>
    </citation>
    <scope>NUCLEOTIDE SEQUENCE [LARGE SCALE GENOMIC DNA]</scope>
    <source>
        <strain evidence="1 2">LMG 27047</strain>
    </source>
</reference>
<evidence type="ECO:0000313" key="2">
    <source>
        <dbReference type="Proteomes" id="UP001516351"/>
    </source>
</evidence>
<comment type="caution">
    <text evidence="1">The sequence shown here is derived from an EMBL/GenBank/DDBJ whole genome shotgun (WGS) entry which is preliminary data.</text>
</comment>